<gene>
    <name evidence="1" type="ORF">INT47_007952</name>
</gene>
<evidence type="ECO:0000313" key="2">
    <source>
        <dbReference type="Proteomes" id="UP000603453"/>
    </source>
</evidence>
<dbReference type="EMBL" id="JAEPRD010000123">
    <property type="protein sequence ID" value="KAG2197718.1"/>
    <property type="molecule type" value="Genomic_DNA"/>
</dbReference>
<comment type="caution">
    <text evidence="1">The sequence shown here is derived from an EMBL/GenBank/DDBJ whole genome shotgun (WGS) entry which is preliminary data.</text>
</comment>
<protein>
    <submittedName>
        <fullName evidence="1">Uncharacterized protein</fullName>
    </submittedName>
</protein>
<dbReference type="Proteomes" id="UP000603453">
    <property type="component" value="Unassembled WGS sequence"/>
</dbReference>
<accession>A0A8H7QS21</accession>
<evidence type="ECO:0000313" key="1">
    <source>
        <dbReference type="EMBL" id="KAG2197718.1"/>
    </source>
</evidence>
<organism evidence="1 2">
    <name type="scientific">Mucor saturninus</name>
    <dbReference type="NCBI Taxonomy" id="64648"/>
    <lineage>
        <taxon>Eukaryota</taxon>
        <taxon>Fungi</taxon>
        <taxon>Fungi incertae sedis</taxon>
        <taxon>Mucoromycota</taxon>
        <taxon>Mucoromycotina</taxon>
        <taxon>Mucoromycetes</taxon>
        <taxon>Mucorales</taxon>
        <taxon>Mucorineae</taxon>
        <taxon>Mucoraceae</taxon>
        <taxon>Mucor</taxon>
    </lineage>
</organism>
<keyword evidence="2" id="KW-1185">Reference proteome</keyword>
<name>A0A8H7QS21_9FUNG</name>
<reference evidence="1" key="1">
    <citation type="submission" date="2020-12" db="EMBL/GenBank/DDBJ databases">
        <title>Metabolic potential, ecology and presence of endohyphal bacteria is reflected in genomic diversity of Mucoromycotina.</title>
        <authorList>
            <person name="Muszewska A."/>
            <person name="Okrasinska A."/>
            <person name="Steczkiewicz K."/>
            <person name="Drgas O."/>
            <person name="Orlowska M."/>
            <person name="Perlinska-Lenart U."/>
            <person name="Aleksandrzak-Piekarczyk T."/>
            <person name="Szatraj K."/>
            <person name="Zielenkiewicz U."/>
            <person name="Pilsyk S."/>
            <person name="Malc E."/>
            <person name="Mieczkowski P."/>
            <person name="Kruszewska J.S."/>
            <person name="Biernat P."/>
            <person name="Pawlowska J."/>
        </authorList>
    </citation>
    <scope>NUCLEOTIDE SEQUENCE</scope>
    <source>
        <strain evidence="1">WA0000017839</strain>
    </source>
</reference>
<feature type="non-terminal residue" evidence="1">
    <location>
        <position position="49"/>
    </location>
</feature>
<dbReference type="AlphaFoldDB" id="A0A8H7QS21"/>
<proteinExistence type="predicted"/>
<sequence>TSDITDNNILDTEQGPIEAVTGEFANNKSTNQGKLYHDKLKLCWLKNAI</sequence>